<dbReference type="InterPro" id="IPR036291">
    <property type="entry name" value="NAD(P)-bd_dom_sf"/>
</dbReference>
<dbReference type="Pfam" id="PF00106">
    <property type="entry name" value="adh_short"/>
    <property type="match status" value="1"/>
</dbReference>
<dbReference type="GO" id="GO:0016491">
    <property type="term" value="F:oxidoreductase activity"/>
    <property type="evidence" value="ECO:0007669"/>
    <property type="project" value="UniProtKB-KW"/>
</dbReference>
<protein>
    <submittedName>
        <fullName evidence="5">Putative oxidoreductase</fullName>
        <ecNumber evidence="5">1.-.-.-</ecNumber>
    </submittedName>
</protein>
<dbReference type="KEGG" id="ahg:AHOG_27210"/>
<dbReference type="PANTHER" id="PTHR44196">
    <property type="entry name" value="DEHYDROGENASE/REDUCTASE SDR FAMILY MEMBER 7B"/>
    <property type="match status" value="1"/>
</dbReference>
<dbReference type="SUPFAM" id="SSF51735">
    <property type="entry name" value="NAD(P)-binding Rossmann-fold domains"/>
    <property type="match status" value="1"/>
</dbReference>
<dbReference type="PRINTS" id="PR00080">
    <property type="entry name" value="SDRFAMILY"/>
</dbReference>
<dbReference type="Proteomes" id="UP000204221">
    <property type="component" value="Chromosome"/>
</dbReference>
<evidence type="ECO:0000256" key="1">
    <source>
        <dbReference type="ARBA" id="ARBA00006484"/>
    </source>
</evidence>
<sequence>MTTALITGPTAGIGRSFARRLAAEGHDLVLVARDETRLTELAAVLRDRHGITVEVLPADLAKDADRDRVADRLRAEDRPVDLLVNNAGFTASEDFLELDFDRLRAQLDVNVTAVLQFSHAALPPMLARNRGAVINVSSVAGFFPGRGSTYTASKAWVTMFTEGLARMTTGSAVRVLALCPGFTRTEFHDRAGIDMSGVPAPLYLDADRVVHDCLRDLRRDRVLSIPALPYKAAAALSGLLPRALVRRLASRVNARSN</sequence>
<comment type="similarity">
    <text evidence="1 3">Belongs to the short-chain dehydrogenases/reductases (SDR) family.</text>
</comment>
<keyword evidence="2 5" id="KW-0560">Oxidoreductase</keyword>
<feature type="domain" description="Ketoreductase" evidence="4">
    <location>
        <begin position="2"/>
        <end position="182"/>
    </location>
</feature>
<dbReference type="InterPro" id="IPR057326">
    <property type="entry name" value="KR_dom"/>
</dbReference>
<dbReference type="CDD" id="cd05233">
    <property type="entry name" value="SDR_c"/>
    <property type="match status" value="1"/>
</dbReference>
<dbReference type="PIRSF" id="PIRSF000126">
    <property type="entry name" value="11-beta-HSD1"/>
    <property type="match status" value="1"/>
</dbReference>
<dbReference type="EMBL" id="CP022521">
    <property type="protein sequence ID" value="ASO23040.1"/>
    <property type="molecule type" value="Genomic_DNA"/>
</dbReference>
<accession>A0A221WAH7</accession>
<evidence type="ECO:0000259" key="4">
    <source>
        <dbReference type="SMART" id="SM00822"/>
    </source>
</evidence>
<organism evidence="5 6">
    <name type="scientific">Actinoalloteichus hoggarensis</name>
    <dbReference type="NCBI Taxonomy" id="1470176"/>
    <lineage>
        <taxon>Bacteria</taxon>
        <taxon>Bacillati</taxon>
        <taxon>Actinomycetota</taxon>
        <taxon>Actinomycetes</taxon>
        <taxon>Pseudonocardiales</taxon>
        <taxon>Pseudonocardiaceae</taxon>
        <taxon>Actinoalloteichus</taxon>
    </lineage>
</organism>
<reference evidence="5 6" key="1">
    <citation type="submission" date="2017-07" db="EMBL/GenBank/DDBJ databases">
        <title>Complete genome sequence of Actinoalloteichus hoggarensis DSM 45943, type strain of Actinoalloteichus hoggarensis.</title>
        <authorList>
            <person name="Ruckert C."/>
            <person name="Nouioui I."/>
            <person name="Willmese J."/>
            <person name="van Wezel G."/>
            <person name="Klenk H.-P."/>
            <person name="Kalinowski J."/>
            <person name="Zotchev S.B."/>
        </authorList>
    </citation>
    <scope>NUCLEOTIDE SEQUENCE [LARGE SCALE GENOMIC DNA]</scope>
    <source>
        <strain evidence="5 6">DSM 45943</strain>
    </source>
</reference>
<dbReference type="AlphaFoldDB" id="A0A221WAH7"/>
<evidence type="ECO:0000313" key="6">
    <source>
        <dbReference type="Proteomes" id="UP000204221"/>
    </source>
</evidence>
<evidence type="ECO:0000256" key="3">
    <source>
        <dbReference type="RuleBase" id="RU000363"/>
    </source>
</evidence>
<dbReference type="PANTHER" id="PTHR44196:SF2">
    <property type="entry name" value="SHORT-CHAIN DEHYDROGENASE-RELATED"/>
    <property type="match status" value="1"/>
</dbReference>
<gene>
    <name evidence="5" type="ORF">AHOG_27210</name>
</gene>
<proteinExistence type="inferred from homology"/>
<dbReference type="InterPro" id="IPR002347">
    <property type="entry name" value="SDR_fam"/>
</dbReference>
<dbReference type="RefSeq" id="WP_093943879.1">
    <property type="nucleotide sequence ID" value="NZ_CP022521.1"/>
</dbReference>
<dbReference type="EC" id="1.-.-.-" evidence="5"/>
<dbReference type="PRINTS" id="PR00081">
    <property type="entry name" value="GDHRDH"/>
</dbReference>
<evidence type="ECO:0000313" key="5">
    <source>
        <dbReference type="EMBL" id="ASO23040.1"/>
    </source>
</evidence>
<keyword evidence="6" id="KW-1185">Reference proteome</keyword>
<name>A0A221WAH7_9PSEU</name>
<dbReference type="OrthoDB" id="9810734at2"/>
<dbReference type="Gene3D" id="3.40.50.720">
    <property type="entry name" value="NAD(P)-binding Rossmann-like Domain"/>
    <property type="match status" value="1"/>
</dbReference>
<dbReference type="SMART" id="SM00822">
    <property type="entry name" value="PKS_KR"/>
    <property type="match status" value="1"/>
</dbReference>
<dbReference type="GO" id="GO:0016020">
    <property type="term" value="C:membrane"/>
    <property type="evidence" value="ECO:0007669"/>
    <property type="project" value="TreeGrafter"/>
</dbReference>
<evidence type="ECO:0000256" key="2">
    <source>
        <dbReference type="ARBA" id="ARBA00023002"/>
    </source>
</evidence>